<dbReference type="OrthoDB" id="5243769at2"/>
<dbReference type="Proteomes" id="UP000321805">
    <property type="component" value="Chromosome"/>
</dbReference>
<organism evidence="1 2">
    <name type="scientific">Baekduia soli</name>
    <dbReference type="NCBI Taxonomy" id="496014"/>
    <lineage>
        <taxon>Bacteria</taxon>
        <taxon>Bacillati</taxon>
        <taxon>Actinomycetota</taxon>
        <taxon>Thermoleophilia</taxon>
        <taxon>Solirubrobacterales</taxon>
        <taxon>Baekduiaceae</taxon>
        <taxon>Baekduia</taxon>
    </lineage>
</organism>
<reference evidence="1 2" key="1">
    <citation type="journal article" date="2018" name="J. Microbiol.">
        <title>Baekduia soli gen. nov., sp. nov., a novel bacterium isolated from the soil of Baekdu Mountain and proposal of a novel family name, Baekduiaceae fam. nov.</title>
        <authorList>
            <person name="An D.S."/>
            <person name="Siddiqi M.Z."/>
            <person name="Kim K.H."/>
            <person name="Yu H.S."/>
            <person name="Im W.T."/>
        </authorList>
    </citation>
    <scope>NUCLEOTIDE SEQUENCE [LARGE SCALE GENOMIC DNA]</scope>
    <source>
        <strain evidence="1 2">BR7-21</strain>
    </source>
</reference>
<dbReference type="RefSeq" id="WP_146918381.1">
    <property type="nucleotide sequence ID" value="NZ_CP042430.1"/>
</dbReference>
<evidence type="ECO:0000313" key="1">
    <source>
        <dbReference type="EMBL" id="QEC47665.1"/>
    </source>
</evidence>
<sequence length="135" mass="14489">MEPLDGIAEADARLGRPVPLPRAALPLVRWVDVHAVGPRAVEVAFNLDDSRPGSPGRLALYAGVDRPPPHTLQDATDPETVAAGMTHRQAPLAEAQPSLRPVHELCWERDGLHLRLTAQGPWRAADLVALAQSVA</sequence>
<gene>
    <name evidence="1" type="ORF">FSW04_08825</name>
</gene>
<dbReference type="EMBL" id="CP042430">
    <property type="protein sequence ID" value="QEC47665.1"/>
    <property type="molecule type" value="Genomic_DNA"/>
</dbReference>
<dbReference type="AlphaFoldDB" id="A0A5B8U446"/>
<name>A0A5B8U446_9ACTN</name>
<proteinExistence type="predicted"/>
<protein>
    <submittedName>
        <fullName evidence="1">Uncharacterized protein</fullName>
    </submittedName>
</protein>
<keyword evidence="2" id="KW-1185">Reference proteome</keyword>
<accession>A0A5B8U446</accession>
<evidence type="ECO:0000313" key="2">
    <source>
        <dbReference type="Proteomes" id="UP000321805"/>
    </source>
</evidence>
<dbReference type="KEGG" id="bsol:FSW04_08825"/>